<dbReference type="PANTHER" id="PTHR43982">
    <property type="entry name" value="UBIQUITIN CARBOXYL-TERMINAL HYDROLASE"/>
    <property type="match status" value="1"/>
</dbReference>
<keyword evidence="5" id="KW-0378">Hydrolase</keyword>
<keyword evidence="11" id="KW-1185">Reference proteome</keyword>
<feature type="compositionally biased region" description="Polar residues" evidence="8">
    <location>
        <begin position="1051"/>
        <end position="1061"/>
    </location>
</feature>
<dbReference type="GO" id="GO:0061136">
    <property type="term" value="P:regulation of proteasomal protein catabolic process"/>
    <property type="evidence" value="ECO:0007669"/>
    <property type="project" value="TreeGrafter"/>
</dbReference>
<evidence type="ECO:0000313" key="10">
    <source>
        <dbReference type="EMBL" id="KDQ18157.1"/>
    </source>
</evidence>
<dbReference type="GO" id="GO:0004843">
    <property type="term" value="F:cysteine-type deubiquitinase activity"/>
    <property type="evidence" value="ECO:0007669"/>
    <property type="project" value="UniProtKB-EC"/>
</dbReference>
<dbReference type="PROSITE" id="PS00972">
    <property type="entry name" value="USP_1"/>
    <property type="match status" value="1"/>
</dbReference>
<dbReference type="SUPFAM" id="SSF54001">
    <property type="entry name" value="Cysteine proteinases"/>
    <property type="match status" value="1"/>
</dbReference>
<feature type="region of interest" description="Disordered" evidence="8">
    <location>
        <begin position="352"/>
        <end position="372"/>
    </location>
</feature>
<dbReference type="FunCoup" id="A0A067N1X2">
    <property type="interactions" value="34"/>
</dbReference>
<dbReference type="InterPro" id="IPR025305">
    <property type="entry name" value="UCH_repeat_domain"/>
</dbReference>
<dbReference type="OrthoDB" id="2420415at2759"/>
<dbReference type="InterPro" id="IPR018200">
    <property type="entry name" value="USP_CS"/>
</dbReference>
<dbReference type="InterPro" id="IPR028889">
    <property type="entry name" value="USP"/>
</dbReference>
<reference evidence="11" key="1">
    <citation type="journal article" date="2014" name="Proc. Natl. Acad. Sci. U.S.A.">
        <title>Extensive sampling of basidiomycete genomes demonstrates inadequacy of the white-rot/brown-rot paradigm for wood decay fungi.</title>
        <authorList>
            <person name="Riley R."/>
            <person name="Salamov A.A."/>
            <person name="Brown D.W."/>
            <person name="Nagy L.G."/>
            <person name="Floudas D."/>
            <person name="Held B.W."/>
            <person name="Levasseur A."/>
            <person name="Lombard V."/>
            <person name="Morin E."/>
            <person name="Otillar R."/>
            <person name="Lindquist E.A."/>
            <person name="Sun H."/>
            <person name="LaButti K.M."/>
            <person name="Schmutz J."/>
            <person name="Jabbour D."/>
            <person name="Luo H."/>
            <person name="Baker S.E."/>
            <person name="Pisabarro A.G."/>
            <person name="Walton J.D."/>
            <person name="Blanchette R.A."/>
            <person name="Henrissat B."/>
            <person name="Martin F."/>
            <person name="Cullen D."/>
            <person name="Hibbett D.S."/>
            <person name="Grigoriev I.V."/>
        </authorList>
    </citation>
    <scope>NUCLEOTIDE SEQUENCE [LARGE SCALE GENOMIC DNA]</scope>
    <source>
        <strain evidence="11">FD-172 SS1</strain>
    </source>
</reference>
<feature type="compositionally biased region" description="Low complexity" evidence="8">
    <location>
        <begin position="190"/>
        <end position="210"/>
    </location>
</feature>
<dbReference type="InterPro" id="IPR038765">
    <property type="entry name" value="Papain-like_cys_pep_sf"/>
</dbReference>
<feature type="coiled-coil region" evidence="7">
    <location>
        <begin position="1308"/>
        <end position="1335"/>
    </location>
</feature>
<feature type="compositionally biased region" description="Pro residues" evidence="8">
    <location>
        <begin position="211"/>
        <end position="227"/>
    </location>
</feature>
<dbReference type="InterPro" id="IPR001394">
    <property type="entry name" value="Peptidase_C19_UCH"/>
</dbReference>
<proteinExistence type="predicted"/>
<keyword evidence="6" id="KW-0788">Thiol protease</keyword>
<dbReference type="GO" id="GO:0016579">
    <property type="term" value="P:protein deubiquitination"/>
    <property type="evidence" value="ECO:0007669"/>
    <property type="project" value="InterPro"/>
</dbReference>
<name>A0A067N1X2_BOTB1</name>
<sequence length="1432" mass="158364">MSELPPPPETIPPPPGALNASRKSAPPADTAPTATTDKIGTATASSVRPGSSHTKFFAPLASSGTVPPNPSPPPYLKAEYPADYRPPEPLGSSPPGHDAMPELVYPEEDQTNPWISTNNDWEAGAGLAPFLSTWDYDSPDENLWWDKDYVSRLGPRPGVGMLPPKVAEALHDPDHALYQIIVSAPELPTSTSLSAPTTASAPNPASSAAQPAPPAYTSAPPPPPPTTSTPHITPDDLNVSIPHPRVLYSKQANAWVFLSVGAGALPPIIPSAQHRAFPDATRRQGTKNCLDEAASAAVNVWSNEAKTRTHHFHKYEKAVDGYSLEDPYLGKGVDKSFTPSSFSRVSLVDEPEFDRENKMDTGESPTAATTEEQPDGCAILDLYVCCQCQTYILASSESLPGVVSRESLEALVRERESNPAVGKTKEASVYSAITTLLSIIEKAIWGGNTRAVNVLGTGFQNRIGWNATVSDVFMQLGFSIVLPEPPLNQLRIALPNISPTTEAGQLARARLRRGWVELSSWIFLYSKQNARALRGYQGEQTLWVTALSAREDYQRAIGAHPDQVPRADLSHIDPSQFDRRAWSGLGMTLTTHSPDLVEYAYRRQIHCDPSLTPHYFEFLCKIANYGSLPGSLQLQSFVQVERSKGRWPREDVYRSAEMLGFSEDGELRIRWGDDVEDDFTLKAWWAAWRRVESYDLPKDDRDTTKRDLKEALRILSESKGSKELMHAYKQIMKRSTLGPNEAYAILGASKDFDDALMITVTELRITDQPTQRMRMLEALAFIAEERDSARLRKFIESGHDAGDSAQISHPEHPRGLNQLGNTCYLNSLLQYFFTIKDLRQAIDSGKFNDDIQLTDEDLKLHPIGGRLVTRREIERSRKFVKLLSGLFTNLTWSEMPAVTPEIELAKLALVTSKDEDDEKLASSSNTTATSATMVDSAPENDDMPGLETPDTVADLASLGRSSSILGKRRASGPLERSDPPDTTMSVAEGPGEGESEKDGFVIVPGRERIYGPPLPPPPPVADIAMANPTSPTADCEMKDGSQPELGEAIDRSSQTTLTQEAATEKAKVKNPPPLPPRRQKAEVKLDMMFGKQNDVAECMDNCMFQIEAAMQFDTTNASFGEVTGDVGLVKRLFYGKKRQRITAIEDEQRLIEPSVSAKDDVFAQLLVNVSDEGYDLYDGLSGFLDDTVELGGKKARMEVTLVDLPPILQIQLQRVQFNRDTLQQYKSNAYVKFEETLTMDRFLESADSEKKTKSRAIQVELKACRERIAALTQGQGAPYADAINNTISWVLHQDLQTYPELGVDEFLVEHLHAERDTLTAELAALRARAKVLKEEWESLWREDHSAEYELCSVFIHRGTSPSWGHYFFYSRNLPNNPDEWFKYNDSEVSMIKKDEVLADSTGSTANPYLLVYARKGANVIDTVHRQVITGVD</sequence>
<dbReference type="PROSITE" id="PS50235">
    <property type="entry name" value="USP_3"/>
    <property type="match status" value="1"/>
</dbReference>
<evidence type="ECO:0000256" key="2">
    <source>
        <dbReference type="ARBA" id="ARBA00012759"/>
    </source>
</evidence>
<accession>A0A067N1X2</accession>
<dbReference type="HOGENOM" id="CLU_002870_0_0_1"/>
<feature type="region of interest" description="Disordered" evidence="8">
    <location>
        <begin position="1049"/>
        <end position="1078"/>
    </location>
</feature>
<evidence type="ECO:0000256" key="7">
    <source>
        <dbReference type="SAM" id="Coils"/>
    </source>
</evidence>
<evidence type="ECO:0000256" key="8">
    <source>
        <dbReference type="SAM" id="MobiDB-lite"/>
    </source>
</evidence>
<feature type="domain" description="USP" evidence="9">
    <location>
        <begin position="814"/>
        <end position="1415"/>
    </location>
</feature>
<evidence type="ECO:0000256" key="4">
    <source>
        <dbReference type="ARBA" id="ARBA00022786"/>
    </source>
</evidence>
<dbReference type="InterPro" id="IPR044635">
    <property type="entry name" value="UBP14-like"/>
</dbReference>
<feature type="compositionally biased region" description="Polar residues" evidence="8">
    <location>
        <begin position="42"/>
        <end position="54"/>
    </location>
</feature>
<dbReference type="Gene3D" id="3.90.70.10">
    <property type="entry name" value="Cysteine proteinases"/>
    <property type="match status" value="2"/>
</dbReference>
<dbReference type="GO" id="GO:0070628">
    <property type="term" value="F:proteasome binding"/>
    <property type="evidence" value="ECO:0007669"/>
    <property type="project" value="TreeGrafter"/>
</dbReference>
<gene>
    <name evidence="10" type="ORF">BOTBODRAFT_52950</name>
</gene>
<evidence type="ECO:0000256" key="3">
    <source>
        <dbReference type="ARBA" id="ARBA00022670"/>
    </source>
</evidence>
<keyword evidence="3" id="KW-0645">Protease</keyword>
<comment type="catalytic activity">
    <reaction evidence="1">
        <text>Thiol-dependent hydrolysis of ester, thioester, amide, peptide and isopeptide bonds formed by the C-terminal Gly of ubiquitin (a 76-residue protein attached to proteins as an intracellular targeting signal).</text>
        <dbReference type="EC" id="3.4.19.12"/>
    </reaction>
</comment>
<dbReference type="PROSITE" id="PS00973">
    <property type="entry name" value="USP_2"/>
    <property type="match status" value="1"/>
</dbReference>
<evidence type="ECO:0000259" key="9">
    <source>
        <dbReference type="PROSITE" id="PS50235"/>
    </source>
</evidence>
<dbReference type="Pfam" id="PF13446">
    <property type="entry name" value="RPT"/>
    <property type="match status" value="1"/>
</dbReference>
<dbReference type="EMBL" id="KL198022">
    <property type="protein sequence ID" value="KDQ18157.1"/>
    <property type="molecule type" value="Genomic_DNA"/>
</dbReference>
<keyword evidence="4" id="KW-0833">Ubl conjugation pathway</keyword>
<evidence type="ECO:0000256" key="1">
    <source>
        <dbReference type="ARBA" id="ARBA00000707"/>
    </source>
</evidence>
<feature type="compositionally biased region" description="Polar residues" evidence="8">
    <location>
        <begin position="111"/>
        <end position="120"/>
    </location>
</feature>
<dbReference type="GO" id="GO:0043161">
    <property type="term" value="P:proteasome-mediated ubiquitin-dependent protein catabolic process"/>
    <property type="evidence" value="ECO:0007669"/>
    <property type="project" value="InterPro"/>
</dbReference>
<dbReference type="EC" id="3.4.19.12" evidence="2"/>
<dbReference type="Pfam" id="PF00443">
    <property type="entry name" value="UCH"/>
    <property type="match status" value="2"/>
</dbReference>
<evidence type="ECO:0000313" key="11">
    <source>
        <dbReference type="Proteomes" id="UP000027195"/>
    </source>
</evidence>
<dbReference type="STRING" id="930990.A0A067N1X2"/>
<dbReference type="PANTHER" id="PTHR43982:SF6">
    <property type="entry name" value="UBIQUITIN CARBOXYL-TERMINAL HYDROLASE 2-RELATED"/>
    <property type="match status" value="1"/>
</dbReference>
<dbReference type="InParanoid" id="A0A067N1X2"/>
<feature type="region of interest" description="Disordered" evidence="8">
    <location>
        <begin position="190"/>
        <end position="237"/>
    </location>
</feature>
<protein>
    <recommendedName>
        <fullName evidence="2">ubiquitinyl hydrolase 1</fullName>
        <ecNumber evidence="2">3.4.19.12</ecNumber>
    </recommendedName>
</protein>
<keyword evidence="7" id="KW-0175">Coiled coil</keyword>
<dbReference type="Proteomes" id="UP000027195">
    <property type="component" value="Unassembled WGS sequence"/>
</dbReference>
<feature type="region of interest" description="Disordered" evidence="8">
    <location>
        <begin position="1"/>
        <end position="120"/>
    </location>
</feature>
<evidence type="ECO:0000256" key="6">
    <source>
        <dbReference type="ARBA" id="ARBA00022807"/>
    </source>
</evidence>
<feature type="compositionally biased region" description="Low complexity" evidence="8">
    <location>
        <begin position="25"/>
        <end position="37"/>
    </location>
</feature>
<organism evidence="10 11">
    <name type="scientific">Botryobasidium botryosum (strain FD-172 SS1)</name>
    <dbReference type="NCBI Taxonomy" id="930990"/>
    <lineage>
        <taxon>Eukaryota</taxon>
        <taxon>Fungi</taxon>
        <taxon>Dikarya</taxon>
        <taxon>Basidiomycota</taxon>
        <taxon>Agaricomycotina</taxon>
        <taxon>Agaricomycetes</taxon>
        <taxon>Cantharellales</taxon>
        <taxon>Botryobasidiaceae</taxon>
        <taxon>Botryobasidium</taxon>
    </lineage>
</organism>
<evidence type="ECO:0000256" key="5">
    <source>
        <dbReference type="ARBA" id="ARBA00022801"/>
    </source>
</evidence>
<feature type="compositionally biased region" description="Pro residues" evidence="8">
    <location>
        <begin position="1"/>
        <end position="16"/>
    </location>
</feature>
<feature type="compositionally biased region" description="Low complexity" evidence="8">
    <location>
        <begin position="921"/>
        <end position="932"/>
    </location>
</feature>
<feature type="region of interest" description="Disordered" evidence="8">
    <location>
        <begin position="913"/>
        <end position="998"/>
    </location>
</feature>